<reference evidence="1 2" key="1">
    <citation type="submission" date="2015-12" db="EMBL/GenBank/DDBJ databases">
        <title>Draft genome sequence of Moniliophthora roreri, the causal agent of frosty pod rot of cacao.</title>
        <authorList>
            <person name="Aime M.C."/>
            <person name="Diaz-Valderrama J.R."/>
            <person name="Kijpornyongpan T."/>
            <person name="Phillips-Mora W."/>
        </authorList>
    </citation>
    <scope>NUCLEOTIDE SEQUENCE [LARGE SCALE GENOMIC DNA]</scope>
    <source>
        <strain evidence="1 2">MCA 2952</strain>
    </source>
</reference>
<proteinExistence type="predicted"/>
<name>A0A0W0G937_MONRR</name>
<protein>
    <submittedName>
        <fullName evidence="1">Uncharacterized protein</fullName>
    </submittedName>
</protein>
<dbReference type="EMBL" id="LATX01000784">
    <property type="protein sequence ID" value="KTB45084.1"/>
    <property type="molecule type" value="Genomic_DNA"/>
</dbReference>
<evidence type="ECO:0000313" key="1">
    <source>
        <dbReference type="EMBL" id="KTB45084.1"/>
    </source>
</evidence>
<dbReference type="AlphaFoldDB" id="A0A0W0G937"/>
<dbReference type="Proteomes" id="UP000054988">
    <property type="component" value="Unassembled WGS sequence"/>
</dbReference>
<gene>
    <name evidence="1" type="ORF">WG66_2339</name>
</gene>
<organism evidence="1 2">
    <name type="scientific">Moniliophthora roreri</name>
    <name type="common">Frosty pod rot fungus</name>
    <name type="synonym">Monilia roreri</name>
    <dbReference type="NCBI Taxonomy" id="221103"/>
    <lineage>
        <taxon>Eukaryota</taxon>
        <taxon>Fungi</taxon>
        <taxon>Dikarya</taxon>
        <taxon>Basidiomycota</taxon>
        <taxon>Agaricomycotina</taxon>
        <taxon>Agaricomycetes</taxon>
        <taxon>Agaricomycetidae</taxon>
        <taxon>Agaricales</taxon>
        <taxon>Marasmiineae</taxon>
        <taxon>Marasmiaceae</taxon>
        <taxon>Moniliophthora</taxon>
    </lineage>
</organism>
<accession>A0A0W0G937</accession>
<sequence>MSYIWCNWSLKFHDQVSSPVYGESNQLSALCAHTPLFFPTMLHAAIVLAERGNPWFELFISSLLQIGQEDDEEHLISDVKELCSRYDIPALALRLLIEENGKAECDIYVLHASVQLFHLAVTRATDRNPGPTYRTLLLKNLVKWLVRTMSYISSHLHTMLTTDNWQRAFETLRGCAYHVRFCTTYLGHACVTDALDCQLLVTMVKTAYLPFQSDRIPGSEVTILTDQYSSLLTALLPFLVFRSVVYRILKQLERVRSIRIPNVLTNDPFRDALKQINELAHNYRTSIRKFDEERPCLNALVRGVPIKLCQIERPSVALSVKSRYTVPVSANAWTGSSVTERDANRFHSCCLGFPNPVTELDLAFIKAHVRLTTLESQRGDILHAMMDKRTREKAIGTGILLEFGAVEFPFCFELKPLPLWLDDHPGDEWREKRQEAIAALSTIKPDKELLIVVNYPDLTHHGMLIYKEAFDSRIVGKTTL</sequence>
<evidence type="ECO:0000313" key="2">
    <source>
        <dbReference type="Proteomes" id="UP000054988"/>
    </source>
</evidence>
<comment type="caution">
    <text evidence="1">The sequence shown here is derived from an EMBL/GenBank/DDBJ whole genome shotgun (WGS) entry which is preliminary data.</text>
</comment>